<organism evidence="3 4">
    <name type="scientific">Marinicauda salina</name>
    <dbReference type="NCBI Taxonomy" id="2135793"/>
    <lineage>
        <taxon>Bacteria</taxon>
        <taxon>Pseudomonadati</taxon>
        <taxon>Pseudomonadota</taxon>
        <taxon>Alphaproteobacteria</taxon>
        <taxon>Maricaulales</taxon>
        <taxon>Maricaulaceae</taxon>
        <taxon>Marinicauda</taxon>
    </lineage>
</organism>
<keyword evidence="1" id="KW-0732">Signal</keyword>
<evidence type="ECO:0000313" key="3">
    <source>
        <dbReference type="EMBL" id="PWE17779.1"/>
    </source>
</evidence>
<dbReference type="AlphaFoldDB" id="A0A2U2BUW9"/>
<dbReference type="PANTHER" id="PTHR46825:SF9">
    <property type="entry name" value="BETA-LACTAMASE-RELATED DOMAIN-CONTAINING PROTEIN"/>
    <property type="match status" value="1"/>
</dbReference>
<feature type="chain" id="PRO_5015420742" description="Beta-lactamase-related domain-containing protein" evidence="1">
    <location>
        <begin position="22"/>
        <end position="446"/>
    </location>
</feature>
<evidence type="ECO:0000313" key="4">
    <source>
        <dbReference type="Proteomes" id="UP000245168"/>
    </source>
</evidence>
<evidence type="ECO:0000259" key="2">
    <source>
        <dbReference type="Pfam" id="PF00144"/>
    </source>
</evidence>
<name>A0A2U2BUW9_9PROT</name>
<dbReference type="InterPro" id="IPR012338">
    <property type="entry name" value="Beta-lactam/transpept-like"/>
</dbReference>
<feature type="signal peptide" evidence="1">
    <location>
        <begin position="1"/>
        <end position="21"/>
    </location>
</feature>
<dbReference type="RefSeq" id="WP_109253010.1">
    <property type="nucleotide sequence ID" value="NZ_QEXV01000003.1"/>
</dbReference>
<accession>A0A2U2BUW9</accession>
<dbReference type="PANTHER" id="PTHR46825">
    <property type="entry name" value="D-ALANYL-D-ALANINE-CARBOXYPEPTIDASE/ENDOPEPTIDASE AMPH"/>
    <property type="match status" value="1"/>
</dbReference>
<dbReference type="Proteomes" id="UP000245168">
    <property type="component" value="Unassembled WGS sequence"/>
</dbReference>
<dbReference type="InterPro" id="IPR001466">
    <property type="entry name" value="Beta-lactam-related"/>
</dbReference>
<dbReference type="Pfam" id="PF00144">
    <property type="entry name" value="Beta-lactamase"/>
    <property type="match status" value="1"/>
</dbReference>
<dbReference type="SUPFAM" id="SSF56601">
    <property type="entry name" value="beta-lactamase/transpeptidase-like"/>
    <property type="match status" value="1"/>
</dbReference>
<proteinExistence type="predicted"/>
<dbReference type="Gene3D" id="3.40.710.10">
    <property type="entry name" value="DD-peptidase/beta-lactamase superfamily"/>
    <property type="match status" value="1"/>
</dbReference>
<dbReference type="InterPro" id="IPR050491">
    <property type="entry name" value="AmpC-like"/>
</dbReference>
<reference evidence="4" key="1">
    <citation type="submission" date="2018-05" db="EMBL/GenBank/DDBJ databases">
        <authorList>
            <person name="Liu B.-T."/>
        </authorList>
    </citation>
    <scope>NUCLEOTIDE SEQUENCE [LARGE SCALE GENOMIC DNA]</scope>
    <source>
        <strain evidence="4">WD6-1</strain>
    </source>
</reference>
<feature type="domain" description="Beta-lactamase-related" evidence="2">
    <location>
        <begin position="32"/>
        <end position="341"/>
    </location>
</feature>
<protein>
    <recommendedName>
        <fullName evidence="2">Beta-lactamase-related domain-containing protein</fullName>
    </recommendedName>
</protein>
<comment type="caution">
    <text evidence="3">The sequence shown here is derived from an EMBL/GenBank/DDBJ whole genome shotgun (WGS) entry which is preliminary data.</text>
</comment>
<evidence type="ECO:0000256" key="1">
    <source>
        <dbReference type="SAM" id="SignalP"/>
    </source>
</evidence>
<keyword evidence="4" id="KW-1185">Reference proteome</keyword>
<gene>
    <name evidence="3" type="ORF">DDZ18_08995</name>
</gene>
<dbReference type="EMBL" id="QEXV01000003">
    <property type="protein sequence ID" value="PWE17779.1"/>
    <property type="molecule type" value="Genomic_DNA"/>
</dbReference>
<dbReference type="OrthoDB" id="7631522at2"/>
<sequence>MPIRAFVSLICLVAWAPGAAAADADALAERFEETMQAHAETGRFSGAALLARDGEIVAEGAWGCFDADCSRPNAVDTPFNIGSIGKMFTQALALARVESGVWSLDDTIADIWPGSGLEHAEAITIRQLLQHASGLGNYFAHPDYSLEQRSMDDFIALARTEERLFAPGEDFYYSNTAFWVLGRLLEITDPEGRGWRAQIEQDVFARAGMDGVRLFQPDEDHPDRPAAFHRNAAGGMDVVADDPRPGPDGGAFATVHDLLAYHRGVESGLWYGPALRAESMRPGPAFNGLPARVGLVWEIWEDRGVTYVTKGGTLLGSGGEYVRFNQDGHDYVLILLANQSNAPLIIFRDVAAWILDLPGASLPGPIPSEALFAALDRGEPALGDLAAWGAREGVERPEEAASRLGRHFARTGETHRAAAILAALERDYPEADATGRLAELLASTEE</sequence>